<keyword evidence="7 11" id="KW-0547">Nucleotide-binding</keyword>
<keyword evidence="6 11" id="KW-0548">Nucleotidyltransferase</keyword>
<evidence type="ECO:0000256" key="3">
    <source>
        <dbReference type="ARBA" id="ARBA00009014"/>
    </source>
</evidence>
<dbReference type="EMBL" id="NTJD01000002">
    <property type="protein sequence ID" value="PCD77420.1"/>
    <property type="molecule type" value="Genomic_DNA"/>
</dbReference>
<dbReference type="PANTHER" id="PTHR39321">
    <property type="entry name" value="NICOTINATE-NUCLEOTIDE ADENYLYLTRANSFERASE-RELATED"/>
    <property type="match status" value="1"/>
</dbReference>
<dbReference type="Proteomes" id="UP000243507">
    <property type="component" value="Unassembled WGS sequence"/>
</dbReference>
<gene>
    <name evidence="11" type="primary">nadD</name>
    <name evidence="13" type="ORF">CLN94_02595</name>
</gene>
<accession>A0A2A4CSU5</accession>
<comment type="caution">
    <text evidence="13">The sequence shown here is derived from an EMBL/GenBank/DDBJ whole genome shotgun (WGS) entry which is preliminary data.</text>
</comment>
<dbReference type="OrthoDB" id="5295945at2"/>
<evidence type="ECO:0000313" key="14">
    <source>
        <dbReference type="Proteomes" id="UP000243507"/>
    </source>
</evidence>
<evidence type="ECO:0000256" key="4">
    <source>
        <dbReference type="ARBA" id="ARBA00022642"/>
    </source>
</evidence>
<dbReference type="SUPFAM" id="SSF52374">
    <property type="entry name" value="Nucleotidylyl transferase"/>
    <property type="match status" value="1"/>
</dbReference>
<comment type="function">
    <text evidence="1 11">Catalyzes the reversible adenylation of nicotinate mononucleotide (NaMN) to nicotinic acid adenine dinucleotide (NaAD).</text>
</comment>
<dbReference type="NCBIfam" id="TIGR00482">
    <property type="entry name" value="nicotinate (nicotinamide) nucleotide adenylyltransferase"/>
    <property type="match status" value="1"/>
</dbReference>
<evidence type="ECO:0000313" key="13">
    <source>
        <dbReference type="EMBL" id="PCD77420.1"/>
    </source>
</evidence>
<evidence type="ECO:0000256" key="9">
    <source>
        <dbReference type="ARBA" id="ARBA00023027"/>
    </source>
</evidence>
<keyword evidence="14" id="KW-1185">Reference proteome</keyword>
<dbReference type="NCBIfam" id="NF000843">
    <property type="entry name" value="PRK00071.2-2"/>
    <property type="match status" value="1"/>
</dbReference>
<dbReference type="AlphaFoldDB" id="A0A2A4CSU5"/>
<dbReference type="InterPro" id="IPR005248">
    <property type="entry name" value="NadD/NMNAT"/>
</dbReference>
<dbReference type="UniPathway" id="UPA00253">
    <property type="reaction ID" value="UER00332"/>
</dbReference>
<dbReference type="RefSeq" id="WP_096430850.1">
    <property type="nucleotide sequence ID" value="NZ_NTJD01000002.1"/>
</dbReference>
<keyword evidence="4 11" id="KW-0662">Pyridine nucleotide biosynthesis</keyword>
<evidence type="ECO:0000256" key="7">
    <source>
        <dbReference type="ARBA" id="ARBA00022741"/>
    </source>
</evidence>
<dbReference type="InterPro" id="IPR004821">
    <property type="entry name" value="Cyt_trans-like"/>
</dbReference>
<comment type="similarity">
    <text evidence="3 11">Belongs to the NadD family.</text>
</comment>
<reference evidence="13 14" key="1">
    <citation type="submission" date="2017-09" db="EMBL/GenBank/DDBJ databases">
        <title>A multilocus sequence analysis scheme for characterization of bacteria in the genus Thioclava.</title>
        <authorList>
            <person name="Liu Y."/>
            <person name="Shao Z."/>
        </authorList>
    </citation>
    <scope>NUCLEOTIDE SEQUENCE [LARGE SCALE GENOMIC DNA]</scope>
    <source>
        <strain evidence="13 14">CAU 1312</strain>
    </source>
</reference>
<comment type="pathway">
    <text evidence="2 11">Cofactor biosynthesis; NAD(+) biosynthesis; deamido-NAD(+) from nicotinate D-ribonucleotide: step 1/1.</text>
</comment>
<sequence length="203" mass="22692">MKRGFPIATRGMRVGLLGGSFDPAHEGHAHITRAALKAFGLDRIWWLVSPGNPLKSEGPASIERRMAEARRIMPDPRVEVTDLECALGTRYTAATLERLKALYPGVQFVWLMGGDNLVQFDRWDRWQDILGMVPVGVIARPGARMRARRARAARIFRAAQLPRSMARALADAPPPAWCFLDVPLNDLSSSELRARGQWKRSDP</sequence>
<dbReference type="Gene3D" id="3.40.50.620">
    <property type="entry name" value="HUPs"/>
    <property type="match status" value="1"/>
</dbReference>
<dbReference type="EC" id="2.7.7.18" evidence="11"/>
<evidence type="ECO:0000256" key="8">
    <source>
        <dbReference type="ARBA" id="ARBA00022840"/>
    </source>
</evidence>
<dbReference type="PANTHER" id="PTHR39321:SF3">
    <property type="entry name" value="PHOSPHOPANTETHEINE ADENYLYLTRANSFERASE"/>
    <property type="match status" value="1"/>
</dbReference>
<keyword evidence="9 11" id="KW-0520">NAD</keyword>
<protein>
    <recommendedName>
        <fullName evidence="11">Probable nicotinate-nucleotide adenylyltransferase</fullName>
        <ecNumber evidence="11">2.7.7.18</ecNumber>
    </recommendedName>
    <alternativeName>
        <fullName evidence="11">Deamido-NAD(+) diphosphorylase</fullName>
    </alternativeName>
    <alternativeName>
        <fullName evidence="11">Deamido-NAD(+) pyrophosphorylase</fullName>
    </alternativeName>
    <alternativeName>
        <fullName evidence="11">Nicotinate mononucleotide adenylyltransferase</fullName>
        <shortName evidence="11">NaMN adenylyltransferase</shortName>
    </alternativeName>
</protein>
<evidence type="ECO:0000256" key="10">
    <source>
        <dbReference type="ARBA" id="ARBA00048721"/>
    </source>
</evidence>
<organism evidence="13 14">
    <name type="scientific">Pseudothioclava arenosa</name>
    <dbReference type="NCBI Taxonomy" id="1795308"/>
    <lineage>
        <taxon>Bacteria</taxon>
        <taxon>Pseudomonadati</taxon>
        <taxon>Pseudomonadota</taxon>
        <taxon>Alphaproteobacteria</taxon>
        <taxon>Rhodobacterales</taxon>
        <taxon>Paracoccaceae</taxon>
        <taxon>Pseudothioclava</taxon>
    </lineage>
</organism>
<dbReference type="GO" id="GO:0004515">
    <property type="term" value="F:nicotinate-nucleotide adenylyltransferase activity"/>
    <property type="evidence" value="ECO:0007669"/>
    <property type="project" value="UniProtKB-UniRule"/>
</dbReference>
<keyword evidence="5 11" id="KW-0808">Transferase</keyword>
<feature type="domain" description="Cytidyltransferase-like" evidence="12">
    <location>
        <begin position="16"/>
        <end position="195"/>
    </location>
</feature>
<evidence type="ECO:0000256" key="5">
    <source>
        <dbReference type="ARBA" id="ARBA00022679"/>
    </source>
</evidence>
<evidence type="ECO:0000256" key="11">
    <source>
        <dbReference type="HAMAP-Rule" id="MF_00244"/>
    </source>
</evidence>
<proteinExistence type="inferred from homology"/>
<keyword evidence="8 11" id="KW-0067">ATP-binding</keyword>
<dbReference type="CDD" id="cd02165">
    <property type="entry name" value="NMNAT"/>
    <property type="match status" value="1"/>
</dbReference>
<comment type="catalytic activity">
    <reaction evidence="10 11">
        <text>nicotinate beta-D-ribonucleotide + ATP + H(+) = deamido-NAD(+) + diphosphate</text>
        <dbReference type="Rhea" id="RHEA:22860"/>
        <dbReference type="ChEBI" id="CHEBI:15378"/>
        <dbReference type="ChEBI" id="CHEBI:30616"/>
        <dbReference type="ChEBI" id="CHEBI:33019"/>
        <dbReference type="ChEBI" id="CHEBI:57502"/>
        <dbReference type="ChEBI" id="CHEBI:58437"/>
        <dbReference type="EC" id="2.7.7.18"/>
    </reaction>
</comment>
<evidence type="ECO:0000256" key="6">
    <source>
        <dbReference type="ARBA" id="ARBA00022695"/>
    </source>
</evidence>
<evidence type="ECO:0000256" key="2">
    <source>
        <dbReference type="ARBA" id="ARBA00005019"/>
    </source>
</evidence>
<name>A0A2A4CSU5_9RHOB</name>
<evidence type="ECO:0000256" key="1">
    <source>
        <dbReference type="ARBA" id="ARBA00002324"/>
    </source>
</evidence>
<evidence type="ECO:0000259" key="12">
    <source>
        <dbReference type="Pfam" id="PF01467"/>
    </source>
</evidence>
<dbReference type="GO" id="GO:0009435">
    <property type="term" value="P:NAD+ biosynthetic process"/>
    <property type="evidence" value="ECO:0007669"/>
    <property type="project" value="UniProtKB-UniRule"/>
</dbReference>
<dbReference type="InterPro" id="IPR014729">
    <property type="entry name" value="Rossmann-like_a/b/a_fold"/>
</dbReference>
<dbReference type="HAMAP" id="MF_00244">
    <property type="entry name" value="NaMN_adenylyltr"/>
    <property type="match status" value="1"/>
</dbReference>
<dbReference type="GO" id="GO:0005524">
    <property type="term" value="F:ATP binding"/>
    <property type="evidence" value="ECO:0007669"/>
    <property type="project" value="UniProtKB-KW"/>
</dbReference>
<dbReference type="Pfam" id="PF01467">
    <property type="entry name" value="CTP_transf_like"/>
    <property type="match status" value="1"/>
</dbReference>